<dbReference type="AlphaFoldDB" id="R7S688"/>
<protein>
    <submittedName>
        <fullName evidence="1">Uncharacterized protein</fullName>
    </submittedName>
</protein>
<evidence type="ECO:0000313" key="1">
    <source>
        <dbReference type="EMBL" id="EIW51368.1"/>
    </source>
</evidence>
<evidence type="ECO:0000313" key="2">
    <source>
        <dbReference type="Proteomes" id="UP000054317"/>
    </source>
</evidence>
<gene>
    <name evidence="1" type="ORF">TRAVEDRAFT_54625</name>
</gene>
<dbReference type="KEGG" id="tvs:TRAVEDRAFT_54625"/>
<dbReference type="RefSeq" id="XP_008045745.1">
    <property type="nucleotide sequence ID" value="XM_008047554.1"/>
</dbReference>
<dbReference type="EMBL" id="JH711822">
    <property type="protein sequence ID" value="EIW51368.1"/>
    <property type="molecule type" value="Genomic_DNA"/>
</dbReference>
<dbReference type="Proteomes" id="UP000054317">
    <property type="component" value="Unassembled WGS sequence"/>
</dbReference>
<dbReference type="GeneID" id="19417465"/>
<keyword evidence="2" id="KW-1185">Reference proteome</keyword>
<proteinExistence type="predicted"/>
<sequence length="337" mass="36878">MSSAQSLNIAQAIDIVIGFHDENIAIAAVILDQVMDHLVTLGFPSSPVLWPRAAEELVTKTHRDYKINALRVLRTSVALVRCSGGLDSLVDQVDTSLNMGDEVAEMFNQLADLCSAHAERISLTYLQALEEMLLSIEESLCKVDEAINFVRGFIDAKGEHVKLLGHLQATAHFDRIASSLQGPPPAQELSAVARDALNVLRLTLNPLFSLVDRSGEEVERVVAELRSLGVEEVNRGVVDDKMTGLVRIRDDLGVLQEAQPARLATFSRTLQSPAAVPTSIRDEAFDVDLEILDAMTVSLTFAQAEDIMKEVVSGAKALIQRWLPRFSSPGVYDLPQE</sequence>
<reference evidence="2" key="1">
    <citation type="journal article" date="2012" name="Science">
        <title>The Paleozoic origin of enzymatic lignin decomposition reconstructed from 31 fungal genomes.</title>
        <authorList>
            <person name="Floudas D."/>
            <person name="Binder M."/>
            <person name="Riley R."/>
            <person name="Barry K."/>
            <person name="Blanchette R.A."/>
            <person name="Henrissat B."/>
            <person name="Martinez A.T."/>
            <person name="Otillar R."/>
            <person name="Spatafora J.W."/>
            <person name="Yadav J.S."/>
            <person name="Aerts A."/>
            <person name="Benoit I."/>
            <person name="Boyd A."/>
            <person name="Carlson A."/>
            <person name="Copeland A."/>
            <person name="Coutinho P.M."/>
            <person name="de Vries R.P."/>
            <person name="Ferreira P."/>
            <person name="Findley K."/>
            <person name="Foster B."/>
            <person name="Gaskell J."/>
            <person name="Glotzer D."/>
            <person name="Gorecki P."/>
            <person name="Heitman J."/>
            <person name="Hesse C."/>
            <person name="Hori C."/>
            <person name="Igarashi K."/>
            <person name="Jurgens J.A."/>
            <person name="Kallen N."/>
            <person name="Kersten P."/>
            <person name="Kohler A."/>
            <person name="Kuees U."/>
            <person name="Kumar T.K.A."/>
            <person name="Kuo A."/>
            <person name="LaButti K."/>
            <person name="Larrondo L.F."/>
            <person name="Lindquist E."/>
            <person name="Ling A."/>
            <person name="Lombard V."/>
            <person name="Lucas S."/>
            <person name="Lundell T."/>
            <person name="Martin R."/>
            <person name="McLaughlin D.J."/>
            <person name="Morgenstern I."/>
            <person name="Morin E."/>
            <person name="Murat C."/>
            <person name="Nagy L.G."/>
            <person name="Nolan M."/>
            <person name="Ohm R.A."/>
            <person name="Patyshakuliyeva A."/>
            <person name="Rokas A."/>
            <person name="Ruiz-Duenas F.J."/>
            <person name="Sabat G."/>
            <person name="Salamov A."/>
            <person name="Samejima M."/>
            <person name="Schmutz J."/>
            <person name="Slot J.C."/>
            <person name="St John F."/>
            <person name="Stenlid J."/>
            <person name="Sun H."/>
            <person name="Sun S."/>
            <person name="Syed K."/>
            <person name="Tsang A."/>
            <person name="Wiebenga A."/>
            <person name="Young D."/>
            <person name="Pisabarro A."/>
            <person name="Eastwood D.C."/>
            <person name="Martin F."/>
            <person name="Cullen D."/>
            <person name="Grigoriev I.V."/>
            <person name="Hibbett D.S."/>
        </authorList>
    </citation>
    <scope>NUCLEOTIDE SEQUENCE [LARGE SCALE GENOMIC DNA]</scope>
    <source>
        <strain evidence="2">FP-101664</strain>
    </source>
</reference>
<dbReference type="OrthoDB" id="2753466at2759"/>
<accession>R7S688</accession>
<organism evidence="1 2">
    <name type="scientific">Trametes versicolor (strain FP-101664)</name>
    <name type="common">White-rot fungus</name>
    <name type="synonym">Coriolus versicolor</name>
    <dbReference type="NCBI Taxonomy" id="717944"/>
    <lineage>
        <taxon>Eukaryota</taxon>
        <taxon>Fungi</taxon>
        <taxon>Dikarya</taxon>
        <taxon>Basidiomycota</taxon>
        <taxon>Agaricomycotina</taxon>
        <taxon>Agaricomycetes</taxon>
        <taxon>Polyporales</taxon>
        <taxon>Polyporaceae</taxon>
        <taxon>Trametes</taxon>
    </lineage>
</organism>
<name>R7S688_TRAVS</name>